<comment type="caution">
    <text evidence="2">The sequence shown here is derived from an EMBL/GenBank/DDBJ whole genome shotgun (WGS) entry which is preliminary data.</text>
</comment>
<evidence type="ECO:0000259" key="1">
    <source>
        <dbReference type="SMART" id="SM00471"/>
    </source>
</evidence>
<reference evidence="3" key="1">
    <citation type="journal article" date="2019" name="Int. J. Syst. Evol. Microbiol.">
        <title>The Global Catalogue of Microorganisms (GCM) 10K type strain sequencing project: providing services to taxonomists for standard genome sequencing and annotation.</title>
        <authorList>
            <consortium name="The Broad Institute Genomics Platform"/>
            <consortium name="The Broad Institute Genome Sequencing Center for Infectious Disease"/>
            <person name="Wu L."/>
            <person name="Ma J."/>
        </authorList>
    </citation>
    <scope>NUCLEOTIDE SEQUENCE [LARGE SCALE GENOMIC DNA]</scope>
    <source>
        <strain evidence="3">JCM 18126</strain>
    </source>
</reference>
<dbReference type="InterPro" id="IPR006674">
    <property type="entry name" value="HD_domain"/>
</dbReference>
<evidence type="ECO:0000313" key="2">
    <source>
        <dbReference type="EMBL" id="GAA4989866.1"/>
    </source>
</evidence>
<dbReference type="Proteomes" id="UP001501195">
    <property type="component" value="Unassembled WGS sequence"/>
</dbReference>
<evidence type="ECO:0000313" key="3">
    <source>
        <dbReference type="Proteomes" id="UP001501195"/>
    </source>
</evidence>
<organism evidence="2 3">
    <name type="scientific">Kineococcus glutinatus</name>
    <dbReference type="NCBI Taxonomy" id="1070872"/>
    <lineage>
        <taxon>Bacteria</taxon>
        <taxon>Bacillati</taxon>
        <taxon>Actinomycetota</taxon>
        <taxon>Actinomycetes</taxon>
        <taxon>Kineosporiales</taxon>
        <taxon>Kineosporiaceae</taxon>
        <taxon>Kineococcus</taxon>
    </lineage>
</organism>
<keyword evidence="3" id="KW-1185">Reference proteome</keyword>
<dbReference type="SUPFAM" id="SSF109604">
    <property type="entry name" value="HD-domain/PDEase-like"/>
    <property type="match status" value="1"/>
</dbReference>
<dbReference type="EMBL" id="BAABIL010000489">
    <property type="protein sequence ID" value="GAA4989866.1"/>
    <property type="molecule type" value="Genomic_DNA"/>
</dbReference>
<dbReference type="InterPro" id="IPR003607">
    <property type="entry name" value="HD/PDEase_dom"/>
</dbReference>
<dbReference type="Gene3D" id="1.10.3210.10">
    <property type="entry name" value="Hypothetical protein af1432"/>
    <property type="match status" value="1"/>
</dbReference>
<dbReference type="Pfam" id="PF01966">
    <property type="entry name" value="HD"/>
    <property type="match status" value="1"/>
</dbReference>
<protein>
    <recommendedName>
        <fullName evidence="1">HD/PDEase domain-containing protein</fullName>
    </recommendedName>
</protein>
<dbReference type="CDD" id="cd00077">
    <property type="entry name" value="HDc"/>
    <property type="match status" value="1"/>
</dbReference>
<proteinExistence type="predicted"/>
<dbReference type="SMART" id="SM00471">
    <property type="entry name" value="HDc"/>
    <property type="match status" value="1"/>
</dbReference>
<name>A0ABP9I6W3_9ACTN</name>
<sequence>MILWAAGEAGRLLADLPARWQHTQEVAIHAWWAAVGLPRQEQELLVAAAYLHDVGYSAELVDTGFHPVDGARHLLRLGRPELASLVAHHSGAAVEARHRGLERELAQFPPPDGSVADALTYCDITTGPTGETVDPGPRLEEVLRRHGPDSVVARARLEARVDLYAAVVRTLRRVAAGRPTAEPLDVRSVRMACTTLLGFTGRLDSAEAVDTARRALADARGEQPHTLVCDLAMLDSLDRVGAAELTAAAQPPRVVLLDPPPGVRASLERYVPQEARRPVVVAGVAEALSMHCGCG</sequence>
<accession>A0ABP9I6W3</accession>
<feature type="domain" description="HD/PDEase" evidence="1">
    <location>
        <begin position="15"/>
        <end position="176"/>
    </location>
</feature>
<gene>
    <name evidence="2" type="ORF">GCM10023225_28930</name>
</gene>